<reference evidence="5 6" key="1">
    <citation type="submission" date="2024-06" db="EMBL/GenBank/DDBJ databases">
        <title>Sorghum-associated microbial communities from plants grown in Nebraska, USA.</title>
        <authorList>
            <person name="Schachtman D."/>
        </authorList>
    </citation>
    <scope>NUCLEOTIDE SEQUENCE [LARGE SCALE GENOMIC DNA]</scope>
    <source>
        <strain evidence="5 6">2709</strain>
    </source>
</reference>
<dbReference type="Gene3D" id="2.60.40.10">
    <property type="entry name" value="Immunoglobulins"/>
    <property type="match status" value="1"/>
</dbReference>
<dbReference type="PANTHER" id="PTHR34819">
    <property type="entry name" value="LARGE CYSTEINE-RICH PERIPLASMIC PROTEIN OMCB"/>
    <property type="match status" value="1"/>
</dbReference>
<protein>
    <submittedName>
        <fullName evidence="5">Repeat protein (TIGR01451 family)</fullName>
    </submittedName>
</protein>
<evidence type="ECO:0000313" key="6">
    <source>
        <dbReference type="Proteomes" id="UP001549320"/>
    </source>
</evidence>
<evidence type="ECO:0000259" key="4">
    <source>
        <dbReference type="Pfam" id="PF21959"/>
    </source>
</evidence>
<evidence type="ECO:0000313" key="5">
    <source>
        <dbReference type="EMBL" id="MET4578134.1"/>
    </source>
</evidence>
<organism evidence="5 6">
    <name type="scientific">Ottowia thiooxydans</name>
    <dbReference type="NCBI Taxonomy" id="219182"/>
    <lineage>
        <taxon>Bacteria</taxon>
        <taxon>Pseudomonadati</taxon>
        <taxon>Pseudomonadota</taxon>
        <taxon>Betaproteobacteria</taxon>
        <taxon>Burkholderiales</taxon>
        <taxon>Comamonadaceae</taxon>
        <taxon>Ottowia</taxon>
    </lineage>
</organism>
<dbReference type="RefSeq" id="WP_354445124.1">
    <property type="nucleotide sequence ID" value="NZ_JBEPSH010000006.1"/>
</dbReference>
<dbReference type="InterPro" id="IPR013783">
    <property type="entry name" value="Ig-like_fold"/>
</dbReference>
<feature type="domain" description="DUF6923" evidence="4">
    <location>
        <begin position="64"/>
        <end position="266"/>
    </location>
</feature>
<dbReference type="EMBL" id="JBEPSH010000006">
    <property type="protein sequence ID" value="MET4578134.1"/>
    <property type="molecule type" value="Genomic_DNA"/>
</dbReference>
<dbReference type="Pfam" id="PF21959">
    <property type="entry name" value="DUF6923"/>
    <property type="match status" value="1"/>
</dbReference>
<feature type="chain" id="PRO_5045924887" evidence="2">
    <location>
        <begin position="37"/>
        <end position="440"/>
    </location>
</feature>
<keyword evidence="2" id="KW-0732">Signal</keyword>
<dbReference type="NCBIfam" id="TIGR01451">
    <property type="entry name" value="B_ant_repeat"/>
    <property type="match status" value="1"/>
</dbReference>
<evidence type="ECO:0000259" key="3">
    <source>
        <dbReference type="Pfam" id="PF01345"/>
    </source>
</evidence>
<comment type="caution">
    <text evidence="5">The sequence shown here is derived from an EMBL/GenBank/DDBJ whole genome shotgun (WGS) entry which is preliminary data.</text>
</comment>
<sequence length="440" mass="43726">MNHLPIFKSKRRPLTRALVSIAIGVSGVGASLSASALTCDGSLYVSQGAGSPVSSMALYISPPAVPVAFASPGSSTSLYNATGYNPTNNQLYGLVNNVLYQVAGDGPSPGAATSLGPVANLPDVAYNSGTFSSTGVYYVKPFGNTNVIYAIDVLASPLTATAINLSTSFQTSDIGWVGSMLYSTADNGQLYSMNVTPGSTLGQTLPIGSPDATGGVLGAQFAGTNGLFGVANDGSGFFKISLATGQRTFLSAAPSSGSNDGASCPNAAVAGVAPAQADLAVTKTDNSANFTPGTNSVYTIVVTNNGPDDVDGVTVSDSLPAGITSASWTCAASSGGACAASGTGAINDTTVSLLDGGTATYTLTLVVPSSYTGATLANTVTVTPPADVQDPNPGNNTATDTSRSTTAVVTPTAVPVDSPWMLLALATLLGGAVRLRKGKA</sequence>
<dbReference type="InterPro" id="IPR047589">
    <property type="entry name" value="DUF11_rpt"/>
</dbReference>
<feature type="compositionally biased region" description="Polar residues" evidence="1">
    <location>
        <begin position="392"/>
        <end position="404"/>
    </location>
</feature>
<name>A0ABV2QAS3_9BURK</name>
<evidence type="ECO:0000256" key="2">
    <source>
        <dbReference type="SAM" id="SignalP"/>
    </source>
</evidence>
<proteinExistence type="predicted"/>
<dbReference type="PANTHER" id="PTHR34819:SF3">
    <property type="entry name" value="CELL SURFACE PROTEIN"/>
    <property type="match status" value="1"/>
</dbReference>
<feature type="signal peptide" evidence="2">
    <location>
        <begin position="1"/>
        <end position="36"/>
    </location>
</feature>
<gene>
    <name evidence="5" type="ORF">ABIE13_003250</name>
</gene>
<feature type="region of interest" description="Disordered" evidence="1">
    <location>
        <begin position="384"/>
        <end position="405"/>
    </location>
</feature>
<dbReference type="InterPro" id="IPR051172">
    <property type="entry name" value="Chlamydia_OmcB"/>
</dbReference>
<evidence type="ECO:0000256" key="1">
    <source>
        <dbReference type="SAM" id="MobiDB-lite"/>
    </source>
</evidence>
<dbReference type="Pfam" id="PF01345">
    <property type="entry name" value="DUF11"/>
    <property type="match status" value="1"/>
</dbReference>
<feature type="domain" description="DUF11" evidence="3">
    <location>
        <begin position="278"/>
        <end position="401"/>
    </location>
</feature>
<dbReference type="InterPro" id="IPR054215">
    <property type="entry name" value="DUF6923"/>
</dbReference>
<dbReference type="Proteomes" id="UP001549320">
    <property type="component" value="Unassembled WGS sequence"/>
</dbReference>
<accession>A0ABV2QAS3</accession>
<dbReference type="InterPro" id="IPR001434">
    <property type="entry name" value="OmcB-like_DUF11"/>
</dbReference>
<keyword evidence="6" id="KW-1185">Reference proteome</keyword>